<evidence type="ECO:0000256" key="2">
    <source>
        <dbReference type="PROSITE-ProRule" id="PRU00708"/>
    </source>
</evidence>
<dbReference type="InterPro" id="IPR002885">
    <property type="entry name" value="PPR_rpt"/>
</dbReference>
<dbReference type="OrthoDB" id="185373at2759"/>
<organism evidence="4 5">
    <name type="scientific">Sphaeroforma arctica JP610</name>
    <dbReference type="NCBI Taxonomy" id="667725"/>
    <lineage>
        <taxon>Eukaryota</taxon>
        <taxon>Ichthyosporea</taxon>
        <taxon>Ichthyophonida</taxon>
        <taxon>Sphaeroforma</taxon>
    </lineage>
</organism>
<proteinExistence type="predicted"/>
<dbReference type="eggNOG" id="KOG4197">
    <property type="taxonomic scope" value="Eukaryota"/>
</dbReference>
<sequence length="1514" mass="167611">MQLSKELATHIAGGYGRVVYRTHTACVRTSSIAPIRPMHKGVGLHTSTPAHRSNRTQCMYTRPLVHNSEIRRRRRLYTHESWGSTCIPLRLRSVQSPLRMMCTSSKDHRDSAMKRHGSVHDTPKVHAHDASKLHVRNTSEVHALDNVKHQSTPTRLEQLRNKLLDERGGHESVRSHGSTLRHADELTQGRSELNVHTDNIQIATTYTHITTEPHPPSTGTRPVLNLKAYTETHHVDMRAQPDSHTPQKFGTKTSVDASQTEPTRDGQGSSSDTAHAHKQGQGQGHDSAPHNMHPHPKSQVQVQGRPDGPGTTAHTQHTGPETDTGVAVSMHTQTLGQLCKDARRSGDYSAAMRRASVLLAKKQLDGVDSVFALEVYRNMRQPHRWREVVDYMGANNVLSDRQYAHVLKGFASIESSQDNIQLVHKLYQSRRETRTIPVYHNTFTTLARFRAWDEAQSVFTDMARADPSAAQLDLVAYRAMVKLCEPQGGWRVAVRIVEYMRTRRTVFPDQAMYAKVTEICANAGQWQACRKLFKDMQRIGCIPNVEIYSNVIRACAEAGQHADVADLTKTMQKQDLHVLSAYSRIIAGCVPEGRASMVLQLIDAMRAGGVGVRLSNQTPNNGLASVQHIPAGVDSNVALGKSVDGHSEQVIGKATTENKGELPATSMQKSSDALSSTPDTSANAAHTVAGQDGERLVDATTYATAIEACAPVGWWVAAESLLEDMRTTELSVSAHTHNMVLASCETGVFAECEKLNSKKAANYTPMASKKGRDTAPELLSCALTRVLTDAAREDKLGPEVGGLGAGLSETGDHEPTPTHTPHKPAQVQTQEQKQISAPLHEQSHTQTPALAHTHNQSQAQTQTQGRILPSLAESPKVLPANECALSILRSMRHNDDPISTARYAYAVQVCAAVGDWEDVRWLCMIMRSKGFTLDRPVYAHVFDLRVTRDDWPLRFNSVLDEIYEDGLKFSSASYNAAVWGLDTRETLGFAIGLLAKAGKYGTFVQPATYKYFIHVCGRYGEWSMAQHVMSLVRRDSVSVGANEECRVAYVRDMYYHFLQVCRGASEPGLATRIISEMQQGGYIASGASTQLQDVLEWLLKNHVHSRKWDSIVVTLRVMVCGGFAVDRRVADKVLVAVVEKGKPGHLIDLLGVLQSADVRLSHPAYKSVLNTCGRGGNKSYAKKIAQNIDKQADGLGLESLEKINYIAKSYAQAIPIGNNDHGIETAYQLLRAAHSRSCFGGALYSSVMSMHASAGEWQLAVKLVRLMECHPIERFVPDVPMYVMAIRACGREDKVLAALGVARNILARETLDAGERSEIDRAVADVAVDCNEWGEFSRLLLEPTDKDKDNRLCPVKLVQGTQPQRAYAWLEDMGALEPRTHVAALKDMRVSQQVLDTCVKHNKWPMVRSVVRALQADGGLGREHAGVMWLVGICCDMNRAEALDVLRDMQARHSSRTQTGTHPKTLTDEQVEQQDVEIRLAMLYVCVQLRNWEMYEELRAQNKRDHVDVQLIPE</sequence>
<gene>
    <name evidence="4" type="ORF">SARC_10813</name>
</gene>
<dbReference type="Pfam" id="PF01535">
    <property type="entry name" value="PPR"/>
    <property type="match status" value="1"/>
</dbReference>
<feature type="region of interest" description="Disordered" evidence="3">
    <location>
        <begin position="107"/>
        <end position="129"/>
    </location>
</feature>
<feature type="region of interest" description="Disordered" evidence="3">
    <location>
        <begin position="652"/>
        <end position="687"/>
    </location>
</feature>
<keyword evidence="5" id="KW-1185">Reference proteome</keyword>
<dbReference type="Proteomes" id="UP000054560">
    <property type="component" value="Unassembled WGS sequence"/>
</dbReference>
<feature type="region of interest" description="Disordered" evidence="3">
    <location>
        <begin position="793"/>
        <end position="863"/>
    </location>
</feature>
<evidence type="ECO:0000313" key="4">
    <source>
        <dbReference type="EMBL" id="KNC76701.1"/>
    </source>
</evidence>
<protein>
    <recommendedName>
        <fullName evidence="6">Pentacotripeptide-repeat region of PRORP domain-containing protein</fullName>
    </recommendedName>
</protein>
<feature type="repeat" description="PPR" evidence="2">
    <location>
        <begin position="509"/>
        <end position="543"/>
    </location>
</feature>
<dbReference type="Pfam" id="PF13812">
    <property type="entry name" value="PPR_3"/>
    <property type="match status" value="1"/>
</dbReference>
<dbReference type="STRING" id="667725.A0A0L0FJQ9"/>
<feature type="compositionally biased region" description="Polar residues" evidence="3">
    <location>
        <begin position="242"/>
        <end position="273"/>
    </location>
</feature>
<feature type="compositionally biased region" description="Polar residues" evidence="3">
    <location>
        <begin position="665"/>
        <end position="684"/>
    </location>
</feature>
<evidence type="ECO:0008006" key="6">
    <source>
        <dbReference type="Google" id="ProtNLM"/>
    </source>
</evidence>
<feature type="region of interest" description="Disordered" evidence="3">
    <location>
        <begin position="237"/>
        <end position="324"/>
    </location>
</feature>
<reference evidence="4 5" key="1">
    <citation type="submission" date="2011-02" db="EMBL/GenBank/DDBJ databases">
        <title>The Genome Sequence of Sphaeroforma arctica JP610.</title>
        <authorList>
            <consortium name="The Broad Institute Genome Sequencing Platform"/>
            <person name="Russ C."/>
            <person name="Cuomo C."/>
            <person name="Young S.K."/>
            <person name="Zeng Q."/>
            <person name="Gargeya S."/>
            <person name="Alvarado L."/>
            <person name="Berlin A."/>
            <person name="Chapman S.B."/>
            <person name="Chen Z."/>
            <person name="Freedman E."/>
            <person name="Gellesch M."/>
            <person name="Goldberg J."/>
            <person name="Griggs A."/>
            <person name="Gujja S."/>
            <person name="Heilman E."/>
            <person name="Heiman D."/>
            <person name="Howarth C."/>
            <person name="Mehta T."/>
            <person name="Neiman D."/>
            <person name="Pearson M."/>
            <person name="Roberts A."/>
            <person name="Saif S."/>
            <person name="Shea T."/>
            <person name="Shenoy N."/>
            <person name="Sisk P."/>
            <person name="Stolte C."/>
            <person name="Sykes S."/>
            <person name="White J."/>
            <person name="Yandava C."/>
            <person name="Burger G."/>
            <person name="Gray M.W."/>
            <person name="Holland P.W.H."/>
            <person name="King N."/>
            <person name="Lang F.B.F."/>
            <person name="Roger A.J."/>
            <person name="Ruiz-Trillo I."/>
            <person name="Haas B."/>
            <person name="Nusbaum C."/>
            <person name="Birren B."/>
        </authorList>
    </citation>
    <scope>NUCLEOTIDE SEQUENCE [LARGE SCALE GENOMIC DNA]</scope>
    <source>
        <strain evidence="4 5">JP610</strain>
    </source>
</reference>
<dbReference type="GeneID" id="25911317"/>
<feature type="compositionally biased region" description="Polar residues" evidence="3">
    <location>
        <begin position="312"/>
        <end position="321"/>
    </location>
</feature>
<dbReference type="InterPro" id="IPR011990">
    <property type="entry name" value="TPR-like_helical_dom_sf"/>
</dbReference>
<evidence type="ECO:0000256" key="3">
    <source>
        <dbReference type="SAM" id="MobiDB-lite"/>
    </source>
</evidence>
<feature type="compositionally biased region" description="Polar residues" evidence="3">
    <location>
        <begin position="844"/>
        <end position="863"/>
    </location>
</feature>
<accession>A0A0L0FJQ9</accession>
<feature type="compositionally biased region" description="Polar residues" evidence="3">
    <location>
        <begin position="826"/>
        <end position="835"/>
    </location>
</feature>
<dbReference type="EMBL" id="KQ242997">
    <property type="protein sequence ID" value="KNC76701.1"/>
    <property type="molecule type" value="Genomic_DNA"/>
</dbReference>
<evidence type="ECO:0000313" key="5">
    <source>
        <dbReference type="Proteomes" id="UP000054560"/>
    </source>
</evidence>
<dbReference type="PANTHER" id="PTHR47447:SF17">
    <property type="entry name" value="OS12G0638900 PROTEIN"/>
    <property type="match status" value="1"/>
</dbReference>
<name>A0A0L0FJQ9_9EUKA</name>
<dbReference type="Gene3D" id="1.25.40.10">
    <property type="entry name" value="Tetratricopeptide repeat domain"/>
    <property type="match status" value="3"/>
</dbReference>
<dbReference type="RefSeq" id="XP_014150603.1">
    <property type="nucleotide sequence ID" value="XM_014295128.1"/>
</dbReference>
<dbReference type="PANTHER" id="PTHR47447">
    <property type="entry name" value="OS03G0856100 PROTEIN"/>
    <property type="match status" value="1"/>
</dbReference>
<dbReference type="PROSITE" id="PS51375">
    <property type="entry name" value="PPR"/>
    <property type="match status" value="1"/>
</dbReference>
<evidence type="ECO:0000256" key="1">
    <source>
        <dbReference type="ARBA" id="ARBA00022737"/>
    </source>
</evidence>
<keyword evidence="1" id="KW-0677">Repeat</keyword>